<feature type="compositionally biased region" description="Low complexity" evidence="1">
    <location>
        <begin position="10"/>
        <end position="36"/>
    </location>
</feature>
<dbReference type="InterPro" id="IPR007541">
    <property type="entry name" value="Uncharacterised_BSP"/>
</dbReference>
<sequence>MTVPQPPTSPTTTPLPITKPAAACPADTPTTTAAAPPSFTIPPLSLQIPTLTHPGATALLSNTIISTALPKHITTVLTHLYVSPKEPTTHLPPTKSVALFLRPMDGVAYTIGTQAVDGAKEIHFSVDYISRIAAARVKDEIAGVLVHELVHCFQYNGLNTCPSGLIEGIADWVRLRAKLAPPHWKRSTDGGWAAGYEKTGFFLEWLDQNKGDGKGGVVRKMNEWLRKNKYQEGKFWRECVGGEVGGLWKEYGKFVAGGGK</sequence>
<dbReference type="RefSeq" id="XP_018130853.1">
    <property type="nucleotide sequence ID" value="XM_018274266.2"/>
</dbReference>
<reference evidence="2 3" key="1">
    <citation type="submission" date="2016-03" db="EMBL/GenBank/DDBJ databases">
        <title>Comparative genomics of Pseudogymnoascus destructans, the fungus causing white-nose syndrome of bats.</title>
        <authorList>
            <person name="Palmer J.M."/>
            <person name="Drees K.P."/>
            <person name="Foster J.T."/>
            <person name="Lindner D.L."/>
        </authorList>
    </citation>
    <scope>NUCLEOTIDE SEQUENCE [LARGE SCALE GENOMIC DNA]</scope>
    <source>
        <strain evidence="2 3">UAMH 10579</strain>
    </source>
</reference>
<dbReference type="PANTHER" id="PTHR33321:SF12">
    <property type="entry name" value="PLANT BASIC SECRETORY PROTEIN (BSP) FAMILY PROTEIN"/>
    <property type="match status" value="1"/>
</dbReference>
<protein>
    <submittedName>
        <fullName evidence="2">Uncharacterized protein</fullName>
    </submittedName>
</protein>
<dbReference type="OrthoDB" id="891726at2759"/>
<accession>A0A1B8GMQ7</accession>
<proteinExistence type="predicted"/>
<feature type="region of interest" description="Disordered" evidence="1">
    <location>
        <begin position="1"/>
        <end position="36"/>
    </location>
</feature>
<keyword evidence="3" id="KW-1185">Reference proteome</keyword>
<evidence type="ECO:0000313" key="3">
    <source>
        <dbReference type="Proteomes" id="UP000091956"/>
    </source>
</evidence>
<dbReference type="STRING" id="342668.A0A1B8GMQ7"/>
<reference evidence="3" key="2">
    <citation type="journal article" date="2018" name="Nat. Commun.">
        <title>Extreme sensitivity to ultraviolet light in the fungal pathogen causing white-nose syndrome of bats.</title>
        <authorList>
            <person name="Palmer J.M."/>
            <person name="Drees K.P."/>
            <person name="Foster J.T."/>
            <person name="Lindner D.L."/>
        </authorList>
    </citation>
    <scope>NUCLEOTIDE SEQUENCE [LARGE SCALE GENOMIC DNA]</scope>
    <source>
        <strain evidence="3">UAMH 10579</strain>
    </source>
</reference>
<name>A0A1B8GMQ7_9PEZI</name>
<gene>
    <name evidence="2" type="ORF">VE01_04798</name>
</gene>
<dbReference type="Pfam" id="PF04450">
    <property type="entry name" value="BSP"/>
    <property type="match status" value="1"/>
</dbReference>
<evidence type="ECO:0000256" key="1">
    <source>
        <dbReference type="SAM" id="MobiDB-lite"/>
    </source>
</evidence>
<dbReference type="PANTHER" id="PTHR33321">
    <property type="match status" value="1"/>
</dbReference>
<dbReference type="AlphaFoldDB" id="A0A1B8GMQ7"/>
<evidence type="ECO:0000313" key="2">
    <source>
        <dbReference type="EMBL" id="OBT97120.1"/>
    </source>
</evidence>
<dbReference type="Proteomes" id="UP000091956">
    <property type="component" value="Unassembled WGS sequence"/>
</dbReference>
<dbReference type="GeneID" id="28838184"/>
<organism evidence="2 3">
    <name type="scientific">Pseudogymnoascus verrucosus</name>
    <dbReference type="NCBI Taxonomy" id="342668"/>
    <lineage>
        <taxon>Eukaryota</taxon>
        <taxon>Fungi</taxon>
        <taxon>Dikarya</taxon>
        <taxon>Ascomycota</taxon>
        <taxon>Pezizomycotina</taxon>
        <taxon>Leotiomycetes</taxon>
        <taxon>Thelebolales</taxon>
        <taxon>Thelebolaceae</taxon>
        <taxon>Pseudogymnoascus</taxon>
    </lineage>
</organism>
<dbReference type="EMBL" id="KV460224">
    <property type="protein sequence ID" value="OBT97120.1"/>
    <property type="molecule type" value="Genomic_DNA"/>
</dbReference>